<keyword evidence="3" id="KW-0813">Transport</keyword>
<dbReference type="EMBL" id="LDJK01000040">
    <property type="protein sequence ID" value="KRG73696.1"/>
    <property type="molecule type" value="Genomic_DNA"/>
</dbReference>
<reference evidence="7 8" key="1">
    <citation type="submission" date="2015-05" db="EMBL/GenBank/DDBJ databases">
        <title>Genome sequencing and analysis of members of genus Stenotrophomonas.</title>
        <authorList>
            <person name="Patil P.P."/>
            <person name="Midha S."/>
            <person name="Patil P.B."/>
        </authorList>
    </citation>
    <scope>NUCLEOTIDE SEQUENCE [LARGE SCALE GENOMIC DNA]</scope>
    <source>
        <strain evidence="7 8">DSM 21508</strain>
    </source>
</reference>
<sequence length="380" mass="41881">MLVAACAAIGVTASAATATTPGATLVLPQETHQLDALYEDALREGGKVVLWSGGDAPDQMDGFKATFERRFPGVQLDVLVDLSKFHDIRIDQELAAGRLTPDVAMLQTTFDFDKWKKAGVLMNYKPVGFAQQKAGYADPDGAFVTAWNYAFVPTYARSLRLYQRPQRLADFDRRPLKGRLVLPWPHDDDAVLYVFDKIEKAFGTGYLQALAAQRPRFYRGTAVPSRLVGRSPSLLGNLTGYPLFAKGPSRHLISTTEPFIVWNQRAAIFKAAQRPAGAKLLMSYLGSAEFQSTYNGWRARGDVGEAPGLPPLESLNNVDVHDFTRWMSDRANVARLREHMADIFGPVTGESPLRDPHLIRVLGLTPDRIVAPPAPSTPPY</sequence>
<dbReference type="Gene3D" id="3.40.190.10">
    <property type="entry name" value="Periplasmic binding protein-like II"/>
    <property type="match status" value="2"/>
</dbReference>
<protein>
    <submittedName>
        <fullName evidence="7">ABC transporter permease</fullName>
    </submittedName>
</protein>
<evidence type="ECO:0000256" key="2">
    <source>
        <dbReference type="ARBA" id="ARBA00008520"/>
    </source>
</evidence>
<organism evidence="7 8">
    <name type="scientific">Stenotrophomonas chelatiphaga</name>
    <dbReference type="NCBI Taxonomy" id="517011"/>
    <lineage>
        <taxon>Bacteria</taxon>
        <taxon>Pseudomonadati</taxon>
        <taxon>Pseudomonadota</taxon>
        <taxon>Gammaproteobacteria</taxon>
        <taxon>Lysobacterales</taxon>
        <taxon>Lysobacteraceae</taxon>
        <taxon>Stenotrophomonas</taxon>
    </lineage>
</organism>
<evidence type="ECO:0000256" key="3">
    <source>
        <dbReference type="ARBA" id="ARBA00022448"/>
    </source>
</evidence>
<dbReference type="Proteomes" id="UP000051386">
    <property type="component" value="Unassembled WGS sequence"/>
</dbReference>
<dbReference type="PANTHER" id="PTHR30006">
    <property type="entry name" value="THIAMINE-BINDING PERIPLASMIC PROTEIN-RELATED"/>
    <property type="match status" value="1"/>
</dbReference>
<evidence type="ECO:0000256" key="1">
    <source>
        <dbReference type="ARBA" id="ARBA00004418"/>
    </source>
</evidence>
<dbReference type="GO" id="GO:0030976">
    <property type="term" value="F:thiamine pyrophosphate binding"/>
    <property type="evidence" value="ECO:0007669"/>
    <property type="project" value="TreeGrafter"/>
</dbReference>
<gene>
    <name evidence="7" type="ORF">ABB28_09755</name>
</gene>
<evidence type="ECO:0000256" key="5">
    <source>
        <dbReference type="ARBA" id="ARBA00022764"/>
    </source>
</evidence>
<name>A0A0R0CWU9_9GAMM</name>
<dbReference type="PATRIC" id="fig|517011.3.peg.1661"/>
<keyword evidence="8" id="KW-1185">Reference proteome</keyword>
<proteinExistence type="inferred from homology"/>
<evidence type="ECO:0000313" key="8">
    <source>
        <dbReference type="Proteomes" id="UP000051386"/>
    </source>
</evidence>
<dbReference type="AlphaFoldDB" id="A0A0R0CWU9"/>
<dbReference type="GO" id="GO:0030975">
    <property type="term" value="F:thiamine binding"/>
    <property type="evidence" value="ECO:0007669"/>
    <property type="project" value="TreeGrafter"/>
</dbReference>
<evidence type="ECO:0000313" key="7">
    <source>
        <dbReference type="EMBL" id="KRG73696.1"/>
    </source>
</evidence>
<accession>A0A0R0CWU9</accession>
<comment type="subcellular location">
    <subcellularLocation>
        <location evidence="1">Periplasm</location>
    </subcellularLocation>
</comment>
<feature type="chain" id="PRO_5006394685" evidence="6">
    <location>
        <begin position="19"/>
        <end position="380"/>
    </location>
</feature>
<comment type="caution">
    <text evidence="7">The sequence shown here is derived from an EMBL/GenBank/DDBJ whole genome shotgun (WGS) entry which is preliminary data.</text>
</comment>
<dbReference type="GO" id="GO:0015888">
    <property type="term" value="P:thiamine transport"/>
    <property type="evidence" value="ECO:0007669"/>
    <property type="project" value="TreeGrafter"/>
</dbReference>
<evidence type="ECO:0000256" key="4">
    <source>
        <dbReference type="ARBA" id="ARBA00022729"/>
    </source>
</evidence>
<feature type="signal peptide" evidence="6">
    <location>
        <begin position="1"/>
        <end position="18"/>
    </location>
</feature>
<evidence type="ECO:0000256" key="6">
    <source>
        <dbReference type="SAM" id="SignalP"/>
    </source>
</evidence>
<keyword evidence="5" id="KW-0574">Periplasm</keyword>
<keyword evidence="4 6" id="KW-0732">Signal</keyword>
<dbReference type="SUPFAM" id="SSF53850">
    <property type="entry name" value="Periplasmic binding protein-like II"/>
    <property type="match status" value="1"/>
</dbReference>
<dbReference type="GO" id="GO:0030288">
    <property type="term" value="C:outer membrane-bounded periplasmic space"/>
    <property type="evidence" value="ECO:0007669"/>
    <property type="project" value="TreeGrafter"/>
</dbReference>
<comment type="similarity">
    <text evidence="2">Belongs to the bacterial solute-binding protein 1 family.</text>
</comment>
<dbReference type="PANTHER" id="PTHR30006:SF3">
    <property type="entry name" value="THIAMINE-BINDING PERIPLASMIC PROTEIN"/>
    <property type="match status" value="1"/>
</dbReference>